<organism evidence="3 4">
    <name type="scientific">Corynebacterium pilosum</name>
    <dbReference type="NCBI Taxonomy" id="35756"/>
    <lineage>
        <taxon>Bacteria</taxon>
        <taxon>Bacillati</taxon>
        <taxon>Actinomycetota</taxon>
        <taxon>Actinomycetes</taxon>
        <taxon>Mycobacteriales</taxon>
        <taxon>Corynebacteriaceae</taxon>
        <taxon>Corynebacterium</taxon>
    </lineage>
</organism>
<evidence type="ECO:0000313" key="3">
    <source>
        <dbReference type="EMBL" id="STC70096.1"/>
    </source>
</evidence>
<name>A0A376CNK3_9CORY</name>
<keyword evidence="2" id="KW-0812">Transmembrane</keyword>
<keyword evidence="4" id="KW-1185">Reference proteome</keyword>
<dbReference type="PROSITE" id="PS00430">
    <property type="entry name" value="TONB_DEPENDENT_REC_1"/>
    <property type="match status" value="1"/>
</dbReference>
<evidence type="ECO:0000256" key="2">
    <source>
        <dbReference type="SAM" id="Phobius"/>
    </source>
</evidence>
<accession>A0A376CNK3</accession>
<gene>
    <name evidence="3" type="ORF">NCTC11862_01904</name>
</gene>
<proteinExistence type="predicted"/>
<keyword evidence="2" id="KW-1133">Transmembrane helix</keyword>
<dbReference type="Proteomes" id="UP000254467">
    <property type="component" value="Unassembled WGS sequence"/>
</dbReference>
<evidence type="ECO:0000313" key="4">
    <source>
        <dbReference type="Proteomes" id="UP000254467"/>
    </source>
</evidence>
<feature type="transmembrane region" description="Helical" evidence="2">
    <location>
        <begin position="20"/>
        <end position="41"/>
    </location>
</feature>
<dbReference type="AlphaFoldDB" id="A0A376CNK3"/>
<dbReference type="InterPro" id="IPR010916">
    <property type="entry name" value="TonB_box_CS"/>
</dbReference>
<dbReference type="STRING" id="35756.GCA_001044155_02110"/>
<dbReference type="OrthoDB" id="4407289at2"/>
<dbReference type="EMBL" id="UFXQ01000001">
    <property type="protein sequence ID" value="STC70096.1"/>
    <property type="molecule type" value="Genomic_DNA"/>
</dbReference>
<keyword evidence="2" id="KW-0472">Membrane</keyword>
<evidence type="ECO:0000256" key="1">
    <source>
        <dbReference type="SAM" id="MobiDB-lite"/>
    </source>
</evidence>
<sequence>MSDSFSQLKKSGGSNRPVVISGIIVLVVASIAAIAAAVVALSRDDDSSAASATPPETVTVTATPPEPDFDPENSPEGTFVGTLTSVEEDTAGRSWQAVATFGGDTGLVVYPDQGCTVSLTPLSQQTYRSTPLTDSCTATEGFWQVSQPESGLLDLAYEINGVPTVEGTLSLGVPVRPE</sequence>
<reference evidence="3 4" key="1">
    <citation type="submission" date="2018-06" db="EMBL/GenBank/DDBJ databases">
        <authorList>
            <consortium name="Pathogen Informatics"/>
            <person name="Doyle S."/>
        </authorList>
    </citation>
    <scope>NUCLEOTIDE SEQUENCE [LARGE SCALE GENOMIC DNA]</scope>
    <source>
        <strain evidence="3 4">NCTC11862</strain>
    </source>
</reference>
<feature type="compositionally biased region" description="Low complexity" evidence="1">
    <location>
        <begin position="48"/>
        <end position="63"/>
    </location>
</feature>
<dbReference type="RefSeq" id="WP_018580978.1">
    <property type="nucleotide sequence ID" value="NZ_UFXQ01000001.1"/>
</dbReference>
<protein>
    <submittedName>
        <fullName evidence="3">Uncharacterized protein</fullName>
    </submittedName>
</protein>
<feature type="region of interest" description="Disordered" evidence="1">
    <location>
        <begin position="46"/>
        <end position="77"/>
    </location>
</feature>